<evidence type="ECO:0000256" key="3">
    <source>
        <dbReference type="ARBA" id="ARBA00022741"/>
    </source>
</evidence>
<dbReference type="InterPro" id="IPR011009">
    <property type="entry name" value="Kinase-like_dom_sf"/>
</dbReference>
<dbReference type="InterPro" id="IPR000719">
    <property type="entry name" value="Prot_kinase_dom"/>
</dbReference>
<evidence type="ECO:0000256" key="1">
    <source>
        <dbReference type="ARBA" id="ARBA00022527"/>
    </source>
</evidence>
<keyword evidence="1" id="KW-0723">Serine/threonine-protein kinase</keyword>
<dbReference type="PROSITE" id="PS50011">
    <property type="entry name" value="PROTEIN_KINASE_DOM"/>
    <property type="match status" value="1"/>
</dbReference>
<protein>
    <recommendedName>
        <fullName evidence="6">Protein kinase domain-containing protein</fullName>
    </recommendedName>
</protein>
<keyword evidence="8" id="KW-1185">Reference proteome</keyword>
<dbReference type="PROSITE" id="PS00108">
    <property type="entry name" value="PROTEIN_KINASE_ST"/>
    <property type="match status" value="1"/>
</dbReference>
<dbReference type="PANTHER" id="PTHR24351">
    <property type="entry name" value="RIBOSOMAL PROTEIN S6 KINASE"/>
    <property type="match status" value="1"/>
</dbReference>
<dbReference type="InParanoid" id="A0A2J7RI01"/>
<evidence type="ECO:0000313" key="7">
    <source>
        <dbReference type="EMBL" id="PNF40461.1"/>
    </source>
</evidence>
<evidence type="ECO:0000313" key="8">
    <source>
        <dbReference type="Proteomes" id="UP000235965"/>
    </source>
</evidence>
<sequence>MKVLKKAAIIKNTSSKYVMAERRVLEAVRHHPFLTTLHYAFQSDSKLYLALDYVCRGDLFTHYNSRKLAETDIKFYIGETILALEYLHKMGIIHRDVKLENILLDFDRHAILSDFSLSRMFFPHEKHRAHAVCGTFTYMAPEVIAGQVIVILQMAVVVKL</sequence>
<dbReference type="Proteomes" id="UP000235965">
    <property type="component" value="Unassembled WGS sequence"/>
</dbReference>
<proteinExistence type="predicted"/>
<dbReference type="Pfam" id="PF00069">
    <property type="entry name" value="Pkinase"/>
    <property type="match status" value="1"/>
</dbReference>
<dbReference type="SUPFAM" id="SSF56112">
    <property type="entry name" value="Protein kinase-like (PK-like)"/>
    <property type="match status" value="1"/>
</dbReference>
<gene>
    <name evidence="7" type="ORF">B7P43_G14347</name>
</gene>
<evidence type="ECO:0000256" key="4">
    <source>
        <dbReference type="ARBA" id="ARBA00022777"/>
    </source>
</evidence>
<dbReference type="OrthoDB" id="6764942at2759"/>
<dbReference type="Gene3D" id="3.30.200.20">
    <property type="entry name" value="Phosphorylase Kinase, domain 1"/>
    <property type="match status" value="1"/>
</dbReference>
<dbReference type="GO" id="GO:0005524">
    <property type="term" value="F:ATP binding"/>
    <property type="evidence" value="ECO:0007669"/>
    <property type="project" value="UniProtKB-KW"/>
</dbReference>
<evidence type="ECO:0000256" key="5">
    <source>
        <dbReference type="ARBA" id="ARBA00022840"/>
    </source>
</evidence>
<keyword evidence="5" id="KW-0067">ATP-binding</keyword>
<dbReference type="InterPro" id="IPR008271">
    <property type="entry name" value="Ser/Thr_kinase_AS"/>
</dbReference>
<evidence type="ECO:0000259" key="6">
    <source>
        <dbReference type="PROSITE" id="PS50011"/>
    </source>
</evidence>
<dbReference type="GO" id="GO:0004674">
    <property type="term" value="F:protein serine/threonine kinase activity"/>
    <property type="evidence" value="ECO:0007669"/>
    <property type="project" value="UniProtKB-KW"/>
</dbReference>
<comment type="caution">
    <text evidence="7">The sequence shown here is derived from an EMBL/GenBank/DDBJ whole genome shotgun (WGS) entry which is preliminary data.</text>
</comment>
<dbReference type="STRING" id="105785.A0A2J7RI01"/>
<accession>A0A2J7RI01</accession>
<keyword evidence="4" id="KW-0418">Kinase</keyword>
<dbReference type="EMBL" id="NEVH01003506">
    <property type="protein sequence ID" value="PNF40461.1"/>
    <property type="molecule type" value="Genomic_DNA"/>
</dbReference>
<keyword evidence="3" id="KW-0547">Nucleotide-binding</keyword>
<organism evidence="7 8">
    <name type="scientific">Cryptotermes secundus</name>
    <dbReference type="NCBI Taxonomy" id="105785"/>
    <lineage>
        <taxon>Eukaryota</taxon>
        <taxon>Metazoa</taxon>
        <taxon>Ecdysozoa</taxon>
        <taxon>Arthropoda</taxon>
        <taxon>Hexapoda</taxon>
        <taxon>Insecta</taxon>
        <taxon>Pterygota</taxon>
        <taxon>Neoptera</taxon>
        <taxon>Polyneoptera</taxon>
        <taxon>Dictyoptera</taxon>
        <taxon>Blattodea</taxon>
        <taxon>Blattoidea</taxon>
        <taxon>Termitoidae</taxon>
        <taxon>Kalotermitidae</taxon>
        <taxon>Cryptotermitinae</taxon>
        <taxon>Cryptotermes</taxon>
    </lineage>
</organism>
<name>A0A2J7RI01_9NEOP</name>
<evidence type="ECO:0000256" key="2">
    <source>
        <dbReference type="ARBA" id="ARBA00022679"/>
    </source>
</evidence>
<dbReference type="AlphaFoldDB" id="A0A2J7RI01"/>
<reference evidence="7 8" key="1">
    <citation type="submission" date="2017-12" db="EMBL/GenBank/DDBJ databases">
        <title>Hemimetabolous genomes reveal molecular basis of termite eusociality.</title>
        <authorList>
            <person name="Harrison M.C."/>
            <person name="Jongepier E."/>
            <person name="Robertson H.M."/>
            <person name="Arning N."/>
            <person name="Bitard-Feildel T."/>
            <person name="Chao H."/>
            <person name="Childers C.P."/>
            <person name="Dinh H."/>
            <person name="Doddapaneni H."/>
            <person name="Dugan S."/>
            <person name="Gowin J."/>
            <person name="Greiner C."/>
            <person name="Han Y."/>
            <person name="Hu H."/>
            <person name="Hughes D.S.T."/>
            <person name="Huylmans A.-K."/>
            <person name="Kemena C."/>
            <person name="Kremer L.P.M."/>
            <person name="Lee S.L."/>
            <person name="Lopez-Ezquerra A."/>
            <person name="Mallet L."/>
            <person name="Monroy-Kuhn J.M."/>
            <person name="Moser A."/>
            <person name="Murali S.C."/>
            <person name="Muzny D.M."/>
            <person name="Otani S."/>
            <person name="Piulachs M.-D."/>
            <person name="Poelchau M."/>
            <person name="Qu J."/>
            <person name="Schaub F."/>
            <person name="Wada-Katsumata A."/>
            <person name="Worley K.C."/>
            <person name="Xie Q."/>
            <person name="Ylla G."/>
            <person name="Poulsen M."/>
            <person name="Gibbs R.A."/>
            <person name="Schal C."/>
            <person name="Richards S."/>
            <person name="Belles X."/>
            <person name="Korb J."/>
            <person name="Bornberg-Bauer E."/>
        </authorList>
    </citation>
    <scope>NUCLEOTIDE SEQUENCE [LARGE SCALE GENOMIC DNA]</scope>
    <source>
        <tissue evidence="7">Whole body</tissue>
    </source>
</reference>
<feature type="domain" description="Protein kinase" evidence="6">
    <location>
        <begin position="1"/>
        <end position="160"/>
    </location>
</feature>
<dbReference type="Gene3D" id="1.10.510.10">
    <property type="entry name" value="Transferase(Phosphotransferase) domain 1"/>
    <property type="match status" value="1"/>
</dbReference>
<keyword evidence="2" id="KW-0808">Transferase</keyword>
<dbReference type="SMART" id="SM00220">
    <property type="entry name" value="S_TKc"/>
    <property type="match status" value="1"/>
</dbReference>